<dbReference type="InterPro" id="IPR050126">
    <property type="entry name" value="Ap4A_hydrolase"/>
</dbReference>
<dbReference type="EMBL" id="JAHLJV010000053">
    <property type="protein sequence ID" value="KAK1580594.1"/>
    <property type="molecule type" value="Genomic_DNA"/>
</dbReference>
<evidence type="ECO:0000313" key="3">
    <source>
        <dbReference type="Proteomes" id="UP001230504"/>
    </source>
</evidence>
<comment type="caution">
    <text evidence="2">The sequence shown here is derived from an EMBL/GenBank/DDBJ whole genome shotgun (WGS) entry which is preliminary data.</text>
</comment>
<dbReference type="SUPFAM" id="SSF56300">
    <property type="entry name" value="Metallo-dependent phosphatases"/>
    <property type="match status" value="1"/>
</dbReference>
<organism evidence="2 3">
    <name type="scientific">Colletotrichum navitas</name>
    <dbReference type="NCBI Taxonomy" id="681940"/>
    <lineage>
        <taxon>Eukaryota</taxon>
        <taxon>Fungi</taxon>
        <taxon>Dikarya</taxon>
        <taxon>Ascomycota</taxon>
        <taxon>Pezizomycotina</taxon>
        <taxon>Sordariomycetes</taxon>
        <taxon>Hypocreomycetidae</taxon>
        <taxon>Glomerellales</taxon>
        <taxon>Glomerellaceae</taxon>
        <taxon>Colletotrichum</taxon>
        <taxon>Colletotrichum graminicola species complex</taxon>
    </lineage>
</organism>
<dbReference type="GO" id="GO:0016791">
    <property type="term" value="F:phosphatase activity"/>
    <property type="evidence" value="ECO:0007669"/>
    <property type="project" value="TreeGrafter"/>
</dbReference>
<name>A0AAD8PTT9_9PEZI</name>
<dbReference type="InterPro" id="IPR004843">
    <property type="entry name" value="Calcineurin-like_PHP"/>
</dbReference>
<keyword evidence="3" id="KW-1185">Reference proteome</keyword>
<dbReference type="RefSeq" id="XP_060411627.1">
    <property type="nucleotide sequence ID" value="XM_060555236.1"/>
</dbReference>
<dbReference type="Proteomes" id="UP001230504">
    <property type="component" value="Unassembled WGS sequence"/>
</dbReference>
<evidence type="ECO:0000259" key="1">
    <source>
        <dbReference type="Pfam" id="PF00149"/>
    </source>
</evidence>
<dbReference type="GO" id="GO:0005737">
    <property type="term" value="C:cytoplasm"/>
    <property type="evidence" value="ECO:0007669"/>
    <property type="project" value="TreeGrafter"/>
</dbReference>
<dbReference type="PANTHER" id="PTHR42850:SF4">
    <property type="entry name" value="ZINC-DEPENDENT ENDOPOLYPHOSPHATASE"/>
    <property type="match status" value="1"/>
</dbReference>
<dbReference type="CDD" id="cd00144">
    <property type="entry name" value="MPP_PPP_family"/>
    <property type="match status" value="1"/>
</dbReference>
<dbReference type="Gene3D" id="3.60.21.10">
    <property type="match status" value="1"/>
</dbReference>
<dbReference type="InterPro" id="IPR029052">
    <property type="entry name" value="Metallo-depent_PP-like"/>
</dbReference>
<dbReference type="GeneID" id="85439476"/>
<dbReference type="Pfam" id="PF00149">
    <property type="entry name" value="Metallophos"/>
    <property type="match status" value="1"/>
</dbReference>
<gene>
    <name evidence="2" type="ORF">LY79DRAFT_520415</name>
</gene>
<proteinExistence type="predicted"/>
<evidence type="ECO:0000313" key="2">
    <source>
        <dbReference type="EMBL" id="KAK1580594.1"/>
    </source>
</evidence>
<sequence length="375" mass="40491">MESALIQQHVQELIRDLDPILSPSAELCALRRRLVVVGDVHGHLSKLKTLLGNIGFEKASGDHLVFTGDLINKGPDSPGVVQLAMDHGASAVRGNNEDRVLAAHRLLRIGRISSVPGGDGRPPFENSSAPLPPDIPYAVSSDFVTATQLSDAQVAWLSSLPLILRIGPFRGAVSPPWNASSVVVVHGGLVQSLPLEEQDPWAVMNMRSLVLPSSETHSDAVREALAKGLRDRWCRRTAFQVTRDEKVDAGLLSAAASEGCGETTKAPPSRTQDAIPVEAEVGKPWRDAWNETQNSIEMPAQRTVVVYGHDARAGLQDQQEMDVPTELHDKGARGPWTRYAYGLDSGCAYGNALSAMVIEPSPGMNDIVHRIEQVN</sequence>
<dbReference type="PANTHER" id="PTHR42850">
    <property type="entry name" value="METALLOPHOSPHOESTERASE"/>
    <property type="match status" value="1"/>
</dbReference>
<accession>A0AAD8PTT9</accession>
<dbReference type="AlphaFoldDB" id="A0AAD8PTT9"/>
<dbReference type="GO" id="GO:0006798">
    <property type="term" value="P:polyphosphate catabolic process"/>
    <property type="evidence" value="ECO:0007669"/>
    <property type="project" value="TreeGrafter"/>
</dbReference>
<feature type="domain" description="Calcineurin-like phosphoesterase" evidence="1">
    <location>
        <begin position="33"/>
        <end position="217"/>
    </location>
</feature>
<protein>
    <submittedName>
        <fullName evidence="2">Calcineurin-like phosphoesterase</fullName>
    </submittedName>
</protein>
<dbReference type="GO" id="GO:0000298">
    <property type="term" value="F:endopolyphosphatase activity"/>
    <property type="evidence" value="ECO:0007669"/>
    <property type="project" value="TreeGrafter"/>
</dbReference>
<reference evidence="2" key="1">
    <citation type="submission" date="2021-06" db="EMBL/GenBank/DDBJ databases">
        <title>Comparative genomics, transcriptomics and evolutionary studies reveal genomic signatures of adaptation to plant cell wall in hemibiotrophic fungi.</title>
        <authorList>
            <consortium name="DOE Joint Genome Institute"/>
            <person name="Baroncelli R."/>
            <person name="Diaz J.F."/>
            <person name="Benocci T."/>
            <person name="Peng M."/>
            <person name="Battaglia E."/>
            <person name="Haridas S."/>
            <person name="Andreopoulos W."/>
            <person name="Labutti K."/>
            <person name="Pangilinan J."/>
            <person name="Floch G.L."/>
            <person name="Makela M.R."/>
            <person name="Henrissat B."/>
            <person name="Grigoriev I.V."/>
            <person name="Crouch J.A."/>
            <person name="De Vries R.P."/>
            <person name="Sukno S.A."/>
            <person name="Thon M.R."/>
        </authorList>
    </citation>
    <scope>NUCLEOTIDE SEQUENCE</scope>
    <source>
        <strain evidence="2">CBS 125086</strain>
    </source>
</reference>